<evidence type="ECO:0000256" key="7">
    <source>
        <dbReference type="ARBA" id="ARBA00022490"/>
    </source>
</evidence>
<feature type="coiled-coil region" evidence="10">
    <location>
        <begin position="207"/>
        <end position="234"/>
    </location>
</feature>
<dbReference type="PANTHER" id="PTHR13403">
    <property type="entry name" value="SNURPORTIN1 RNUT1 PROTEIN RNA, U TRANSPORTER 1"/>
    <property type="match status" value="1"/>
</dbReference>
<evidence type="ECO:0000256" key="8">
    <source>
        <dbReference type="ARBA" id="ARBA00022884"/>
    </source>
</evidence>
<keyword evidence="7" id="KW-0963">Cytoplasm</keyword>
<evidence type="ECO:0000256" key="5">
    <source>
        <dbReference type="ARBA" id="ARBA00016034"/>
    </source>
</evidence>
<comment type="subcellular location">
    <subcellularLocation>
        <location evidence="3">Cytoplasm</location>
    </subcellularLocation>
    <subcellularLocation>
        <location evidence="2">Nucleus</location>
    </subcellularLocation>
</comment>
<evidence type="ECO:0000259" key="11">
    <source>
        <dbReference type="Pfam" id="PF21974"/>
    </source>
</evidence>
<evidence type="ECO:0000256" key="3">
    <source>
        <dbReference type="ARBA" id="ARBA00004496"/>
    </source>
</evidence>
<dbReference type="InterPro" id="IPR047857">
    <property type="entry name" value="Snurportin1_C"/>
</dbReference>
<dbReference type="InterPro" id="IPR017336">
    <property type="entry name" value="Snurportin-1"/>
</dbReference>
<evidence type="ECO:0000256" key="2">
    <source>
        <dbReference type="ARBA" id="ARBA00004123"/>
    </source>
</evidence>
<proteinExistence type="inferred from homology"/>
<evidence type="ECO:0000313" key="13">
    <source>
        <dbReference type="Proteomes" id="UP001159363"/>
    </source>
</evidence>
<dbReference type="Proteomes" id="UP001159363">
    <property type="component" value="Chromosome 10"/>
</dbReference>
<evidence type="ECO:0000256" key="9">
    <source>
        <dbReference type="ARBA" id="ARBA00023242"/>
    </source>
</evidence>
<keyword evidence="10" id="KW-0175">Coiled coil</keyword>
<comment type="similarity">
    <text evidence="4">Belongs to the snurportin family.</text>
</comment>
<evidence type="ECO:0000256" key="6">
    <source>
        <dbReference type="ARBA" id="ARBA00022448"/>
    </source>
</evidence>
<dbReference type="EMBL" id="JARBHB010000011">
    <property type="protein sequence ID" value="KAJ8872386.1"/>
    <property type="molecule type" value="Genomic_DNA"/>
</dbReference>
<gene>
    <name evidence="12" type="ORF">PR048_025990</name>
</gene>
<feature type="non-terminal residue" evidence="12">
    <location>
        <position position="1"/>
    </location>
</feature>
<keyword evidence="13" id="KW-1185">Reference proteome</keyword>
<accession>A0ABQ9GK26</accession>
<dbReference type="Gene3D" id="3.30.470.30">
    <property type="entry name" value="DNA ligase/mRNA capping enzyme"/>
    <property type="match status" value="1"/>
</dbReference>
<reference evidence="12 13" key="1">
    <citation type="submission" date="2023-02" db="EMBL/GenBank/DDBJ databases">
        <title>LHISI_Scaffold_Assembly.</title>
        <authorList>
            <person name="Stuart O.P."/>
            <person name="Cleave R."/>
            <person name="Magrath M.J.L."/>
            <person name="Mikheyev A.S."/>
        </authorList>
    </citation>
    <scope>NUCLEOTIDE SEQUENCE [LARGE SCALE GENOMIC DNA]</scope>
    <source>
        <strain evidence="12">Daus_M_001</strain>
        <tissue evidence="12">Leg muscle</tissue>
    </source>
</reference>
<evidence type="ECO:0000256" key="1">
    <source>
        <dbReference type="ARBA" id="ARBA00003975"/>
    </source>
</evidence>
<dbReference type="Pfam" id="PF21974">
    <property type="entry name" value="SPN1_m3Gcap_bd"/>
    <property type="match status" value="1"/>
</dbReference>
<dbReference type="CDD" id="cd09232">
    <property type="entry name" value="Snurportin-1_C"/>
    <property type="match status" value="1"/>
</dbReference>
<feature type="domain" description="Snurportin-1 m3G cap-binding" evidence="11">
    <location>
        <begin position="4"/>
        <end position="184"/>
    </location>
</feature>
<evidence type="ECO:0000256" key="10">
    <source>
        <dbReference type="SAM" id="Coils"/>
    </source>
</evidence>
<evidence type="ECO:0000256" key="4">
    <source>
        <dbReference type="ARBA" id="ARBA00007540"/>
    </source>
</evidence>
<organism evidence="12 13">
    <name type="scientific">Dryococelus australis</name>
    <dbReference type="NCBI Taxonomy" id="614101"/>
    <lineage>
        <taxon>Eukaryota</taxon>
        <taxon>Metazoa</taxon>
        <taxon>Ecdysozoa</taxon>
        <taxon>Arthropoda</taxon>
        <taxon>Hexapoda</taxon>
        <taxon>Insecta</taxon>
        <taxon>Pterygota</taxon>
        <taxon>Neoptera</taxon>
        <taxon>Polyneoptera</taxon>
        <taxon>Phasmatodea</taxon>
        <taxon>Verophasmatodea</taxon>
        <taxon>Anareolatae</taxon>
        <taxon>Phasmatidae</taxon>
        <taxon>Eurycanthinae</taxon>
        <taxon>Dryococelus</taxon>
    </lineage>
</organism>
<keyword evidence="8" id="KW-0694">RNA-binding</keyword>
<sequence length="405" mass="45297">DKYKMMHSEWLVDFPCDMTTKWSMLLCPEGKHVLVIATHGKTKIMNKARQEVGSFHSVLPGGGPDNPQELTVLDCIWIVRQKTLYVLDMLCWAHHDVVACEAEFRFFWLLCKFNENPDMTDRKSNQGFRFVCLESNLCEPAAIEAAMSRFPPFPDGTKLDGVLFYHMEAIYQMGTTTPLVGWLKGYMIPDVLGLPVAPQYLESKPPGLTLQENIKEEEQLMDKQRQKNRKVKVHAKKEPRDILGARPMYKIGLVGIKSGVTHTTLRRDSTLVREGRGVFLRAGWLTEASGGWTAVGSSCVRVVQRFLLLSAMECESTDANAEVTEAAMEQSAEEIVDQAAEFEVDHPAEAMVEQTAVSGAEHSVEVTLEKPAEVMAEETVKTVASACSEANGSPLTWNTLTWRNL</sequence>
<evidence type="ECO:0000313" key="12">
    <source>
        <dbReference type="EMBL" id="KAJ8872386.1"/>
    </source>
</evidence>
<comment type="function">
    <text evidence="1">Functions as an U snRNP-specific nuclear import adapter. Involved in the trimethylguanosine (m3G)-cap-dependent nuclear import of U snRNPs. Binds specifically to the terminal m3G-cap U snRNAs.</text>
</comment>
<keyword evidence="6" id="KW-0813">Transport</keyword>
<keyword evidence="9" id="KW-0539">Nucleus</keyword>
<dbReference type="SUPFAM" id="SSF56091">
    <property type="entry name" value="DNA ligase/mRNA capping enzyme, catalytic domain"/>
    <property type="match status" value="1"/>
</dbReference>
<comment type="caution">
    <text evidence="12">The sequence shown here is derived from an EMBL/GenBank/DDBJ whole genome shotgun (WGS) entry which is preliminary data.</text>
</comment>
<protein>
    <recommendedName>
        <fullName evidence="5">Snurportin-1</fullName>
    </recommendedName>
</protein>
<name>A0ABQ9GK26_9NEOP</name>
<dbReference type="PANTHER" id="PTHR13403:SF6">
    <property type="entry name" value="SNURPORTIN-1"/>
    <property type="match status" value="1"/>
</dbReference>